<proteinExistence type="predicted"/>
<dbReference type="AlphaFoldDB" id="A0A8T1W4M0"/>
<evidence type="ECO:0000313" key="2">
    <source>
        <dbReference type="EMBL" id="KAG7388335.1"/>
    </source>
</evidence>
<protein>
    <submittedName>
        <fullName evidence="2">DNA-directed DNA polymerase alpha catalytic subunit pol1</fullName>
    </submittedName>
</protein>
<keyword evidence="2" id="KW-0548">Nucleotidyltransferase</keyword>
<reference evidence="2" key="1">
    <citation type="submission" date="2021-02" db="EMBL/GenBank/DDBJ databases">
        <authorList>
            <person name="Palmer J.M."/>
        </authorList>
    </citation>
    <scope>NUCLEOTIDE SEQUENCE</scope>
    <source>
        <strain evidence="2">SCRP734</strain>
    </source>
</reference>
<dbReference type="EMBL" id="JAGDFM010000062">
    <property type="protein sequence ID" value="KAG7388335.1"/>
    <property type="molecule type" value="Genomic_DNA"/>
</dbReference>
<comment type="caution">
    <text evidence="2">The sequence shown here is derived from an EMBL/GenBank/DDBJ whole genome shotgun (WGS) entry which is preliminary data.</text>
</comment>
<dbReference type="GO" id="GO:0003887">
    <property type="term" value="F:DNA-directed DNA polymerase activity"/>
    <property type="evidence" value="ECO:0007669"/>
    <property type="project" value="UniProtKB-KW"/>
</dbReference>
<feature type="region of interest" description="Disordered" evidence="1">
    <location>
        <begin position="78"/>
        <end position="142"/>
    </location>
</feature>
<accession>A0A8T1W4M0</accession>
<evidence type="ECO:0000313" key="3">
    <source>
        <dbReference type="Proteomes" id="UP000694044"/>
    </source>
</evidence>
<organism evidence="2 3">
    <name type="scientific">Phytophthora pseudosyringae</name>
    <dbReference type="NCBI Taxonomy" id="221518"/>
    <lineage>
        <taxon>Eukaryota</taxon>
        <taxon>Sar</taxon>
        <taxon>Stramenopiles</taxon>
        <taxon>Oomycota</taxon>
        <taxon>Peronosporomycetes</taxon>
        <taxon>Peronosporales</taxon>
        <taxon>Peronosporaceae</taxon>
        <taxon>Phytophthora</taxon>
    </lineage>
</organism>
<feature type="compositionally biased region" description="Polar residues" evidence="1">
    <location>
        <begin position="78"/>
        <end position="90"/>
    </location>
</feature>
<sequence>MSDFTDDEDRQLVQLASVLSRNGRQILWENLTQQMKGTKKPKEVLRQRLKTLKRTHGRSLENFPAWFFKKEFAAKTNPQRLQASRQTSANVKADKLTKKSRYKRRRHVASEPQAKLKPTRSPTQTPTNPEQSPTLKMSPNTEPSASLLLLASVASTTGHAEEFVDTRCA</sequence>
<evidence type="ECO:0000256" key="1">
    <source>
        <dbReference type="SAM" id="MobiDB-lite"/>
    </source>
</evidence>
<keyword evidence="2" id="KW-0808">Transferase</keyword>
<keyword evidence="2" id="KW-0239">DNA-directed DNA polymerase</keyword>
<keyword evidence="3" id="KW-1185">Reference proteome</keyword>
<dbReference type="OrthoDB" id="166764at2759"/>
<gene>
    <name evidence="2" type="primary">POL1_2</name>
    <name evidence="2" type="ORF">PHYPSEUDO_012713</name>
</gene>
<name>A0A8T1W4M0_9STRA</name>
<dbReference type="Proteomes" id="UP000694044">
    <property type="component" value="Unassembled WGS sequence"/>
</dbReference>
<feature type="compositionally biased region" description="Polar residues" evidence="1">
    <location>
        <begin position="120"/>
        <end position="142"/>
    </location>
</feature>
<feature type="compositionally biased region" description="Basic residues" evidence="1">
    <location>
        <begin position="98"/>
        <end position="107"/>
    </location>
</feature>